<organism evidence="1 2">
    <name type="scientific">Anaeromyxobacter diazotrophicus</name>
    <dbReference type="NCBI Taxonomy" id="2590199"/>
    <lineage>
        <taxon>Bacteria</taxon>
        <taxon>Pseudomonadati</taxon>
        <taxon>Myxococcota</taxon>
        <taxon>Myxococcia</taxon>
        <taxon>Myxococcales</taxon>
        <taxon>Cystobacterineae</taxon>
        <taxon>Anaeromyxobacteraceae</taxon>
        <taxon>Anaeromyxobacter</taxon>
    </lineage>
</organism>
<dbReference type="InterPro" id="IPR036102">
    <property type="entry name" value="OsmC/Ohrsf"/>
</dbReference>
<dbReference type="Pfam" id="PF02566">
    <property type="entry name" value="OsmC"/>
    <property type="match status" value="1"/>
</dbReference>
<dbReference type="Gene3D" id="3.30.300.20">
    <property type="match status" value="1"/>
</dbReference>
<dbReference type="SUPFAM" id="SSF82784">
    <property type="entry name" value="OsmC-like"/>
    <property type="match status" value="1"/>
</dbReference>
<keyword evidence="2" id="KW-1185">Reference proteome</keyword>
<dbReference type="PANTHER" id="PTHR39624:SF2">
    <property type="entry name" value="OSMC-LIKE PROTEIN"/>
    <property type="match status" value="1"/>
</dbReference>
<dbReference type="RefSeq" id="WP_176063160.1">
    <property type="nucleotide sequence ID" value="NZ_BJTG01000002.1"/>
</dbReference>
<sequence length="136" mass="14537">MAGASEIVVTLPGGRRVDAQVGAHVVHTDQPVSNGGEDAAPTPFQLFLASLGTCAGIFVQGFCASRKLSPEGIRIVERPELDPETGVLRSVELRIEVPASFPEKYREALVRVADQCSVKRAIQAQPTFRVETVVAP</sequence>
<evidence type="ECO:0000313" key="1">
    <source>
        <dbReference type="EMBL" id="GEJ56037.1"/>
    </source>
</evidence>
<dbReference type="AlphaFoldDB" id="A0A7I9VJ35"/>
<protein>
    <submittedName>
        <fullName evidence="1">Osmotically inducible protein C</fullName>
    </submittedName>
</protein>
<dbReference type="InterPro" id="IPR015946">
    <property type="entry name" value="KH_dom-like_a/b"/>
</dbReference>
<dbReference type="EMBL" id="BJTG01000002">
    <property type="protein sequence ID" value="GEJ56037.1"/>
    <property type="molecule type" value="Genomic_DNA"/>
</dbReference>
<comment type="caution">
    <text evidence="1">The sequence shown here is derived from an EMBL/GenBank/DDBJ whole genome shotgun (WGS) entry which is preliminary data.</text>
</comment>
<name>A0A7I9VJ35_9BACT</name>
<gene>
    <name evidence="1" type="ORF">AMYX_07780</name>
</gene>
<reference evidence="2" key="1">
    <citation type="journal article" date="2020" name="Appl. Environ. Microbiol.">
        <title>Diazotrophic Anaeromyxobacter Isolates from Soils.</title>
        <authorList>
            <person name="Masuda Y."/>
            <person name="Yamanaka H."/>
            <person name="Xu Z.X."/>
            <person name="Shiratori Y."/>
            <person name="Aono T."/>
            <person name="Amachi S."/>
            <person name="Senoo K."/>
            <person name="Itoh H."/>
        </authorList>
    </citation>
    <scope>NUCLEOTIDE SEQUENCE [LARGE SCALE GENOMIC DNA]</scope>
    <source>
        <strain evidence="2">R267</strain>
    </source>
</reference>
<evidence type="ECO:0000313" key="2">
    <source>
        <dbReference type="Proteomes" id="UP000503640"/>
    </source>
</evidence>
<proteinExistence type="predicted"/>
<dbReference type="InterPro" id="IPR003718">
    <property type="entry name" value="OsmC/Ohr_fam"/>
</dbReference>
<accession>A0A7I9VJ35</accession>
<dbReference type="PANTHER" id="PTHR39624">
    <property type="entry name" value="PROTEIN INVOLVED IN RIMO-MEDIATED BETA-METHYLTHIOLATION OF RIBOSOMAL PROTEIN S12 YCAO"/>
    <property type="match status" value="1"/>
</dbReference>
<dbReference type="Proteomes" id="UP000503640">
    <property type="component" value="Unassembled WGS sequence"/>
</dbReference>